<dbReference type="Proteomes" id="UP001480973">
    <property type="component" value="Unassembled WGS sequence"/>
</dbReference>
<proteinExistence type="predicted"/>
<dbReference type="EMBL" id="JBBMES010000002">
    <property type="protein sequence ID" value="MEQ2534181.1"/>
    <property type="molecule type" value="Genomic_DNA"/>
</dbReference>
<keyword evidence="3" id="KW-1185">Reference proteome</keyword>
<accession>A0ABV1GL77</accession>
<evidence type="ECO:0000259" key="1">
    <source>
        <dbReference type="Pfam" id="PF13188"/>
    </source>
</evidence>
<protein>
    <submittedName>
        <fullName evidence="2">PAS domain-containing protein</fullName>
    </submittedName>
</protein>
<comment type="caution">
    <text evidence="2">The sequence shown here is derived from an EMBL/GenBank/DDBJ whole genome shotgun (WGS) entry which is preliminary data.</text>
</comment>
<evidence type="ECO:0000313" key="2">
    <source>
        <dbReference type="EMBL" id="MEQ2534181.1"/>
    </source>
</evidence>
<dbReference type="Pfam" id="PF13188">
    <property type="entry name" value="PAS_8"/>
    <property type="match status" value="1"/>
</dbReference>
<dbReference type="InterPro" id="IPR000014">
    <property type="entry name" value="PAS"/>
</dbReference>
<feature type="domain" description="PAS" evidence="1">
    <location>
        <begin position="41"/>
        <end position="89"/>
    </location>
</feature>
<evidence type="ECO:0000313" key="3">
    <source>
        <dbReference type="Proteomes" id="UP001480973"/>
    </source>
</evidence>
<sequence>MKFDKNVVLGRNGFDEFCIFLPDCICADVKEKLEEFTKKDISENLPGAFIIYKADKNDDEILFANRKFIRFAGCKNMDELLEYTKRSFRNIISVDKREAVIADI</sequence>
<name>A0ABV1GL77_9FIRM</name>
<organism evidence="2 3">
    <name type="scientific">Lachnospira intestinalis</name>
    <dbReference type="NCBI Taxonomy" id="3133158"/>
    <lineage>
        <taxon>Bacteria</taxon>
        <taxon>Bacillati</taxon>
        <taxon>Bacillota</taxon>
        <taxon>Clostridia</taxon>
        <taxon>Lachnospirales</taxon>
        <taxon>Lachnospiraceae</taxon>
        <taxon>Lachnospira</taxon>
    </lineage>
</organism>
<gene>
    <name evidence="2" type="ORF">WMO38_03530</name>
</gene>
<reference evidence="2 3" key="1">
    <citation type="submission" date="2024-03" db="EMBL/GenBank/DDBJ databases">
        <title>Human intestinal bacterial collection.</title>
        <authorList>
            <person name="Pauvert C."/>
            <person name="Hitch T.C.A."/>
            <person name="Clavel T."/>
        </authorList>
    </citation>
    <scope>NUCLEOTIDE SEQUENCE [LARGE SCALE GENOMIC DNA]</scope>
    <source>
        <strain evidence="2 3">CLA-JM-H10</strain>
    </source>
</reference>